<keyword evidence="1" id="KW-0732">Signal</keyword>
<name>A0A371JV97_9FLAO</name>
<dbReference type="AlphaFoldDB" id="A0A371JV97"/>
<evidence type="ECO:0000313" key="2">
    <source>
        <dbReference type="EMBL" id="RDY61734.1"/>
    </source>
</evidence>
<dbReference type="RefSeq" id="WP_116183615.1">
    <property type="nucleotide sequence ID" value="NZ_QTJX01000001.1"/>
</dbReference>
<feature type="chain" id="PRO_5017018497" evidence="1">
    <location>
        <begin position="26"/>
        <end position="226"/>
    </location>
</feature>
<reference evidence="2 3" key="1">
    <citation type="submission" date="2018-08" db="EMBL/GenBank/DDBJ databases">
        <title>Muricauda nanhaiensis sp. nov., isolated from seawater of the South China Sea.</title>
        <authorList>
            <person name="Dang Y."/>
        </authorList>
    </citation>
    <scope>NUCLEOTIDE SEQUENCE [LARGE SCALE GENOMIC DNA]</scope>
    <source>
        <strain evidence="2 3">SM1704</strain>
    </source>
</reference>
<accession>A0A371JV97</accession>
<dbReference type="OrthoDB" id="1438723at2"/>
<sequence>MNPKTYALWAITLVLGIHLSFSNQCDNYYAKVTYALSHSKKAMTATNFEHQMYYSERAMTALEKSKTFLGDCDCAKSEDKTLDAIESLNKAIEPVDWDAGRYFTKKSIGIINELITLLDECTLGTSTTIEDSGDTTLEHEAYPAENEVDQSAVEKEMVAVFQKHAQTKLNSTQKAIEEMIALSKTIGDNPSEQENMPNSLKAHKKAYLEQAKKLLEEGLQKLNEED</sequence>
<feature type="signal peptide" evidence="1">
    <location>
        <begin position="1"/>
        <end position="25"/>
    </location>
</feature>
<gene>
    <name evidence="2" type="ORF">DX873_06185</name>
</gene>
<dbReference type="Proteomes" id="UP000261828">
    <property type="component" value="Unassembled WGS sequence"/>
</dbReference>
<protein>
    <submittedName>
        <fullName evidence="2">Uncharacterized protein</fullName>
    </submittedName>
</protein>
<comment type="caution">
    <text evidence="2">The sequence shown here is derived from an EMBL/GenBank/DDBJ whole genome shotgun (WGS) entry which is preliminary data.</text>
</comment>
<evidence type="ECO:0000313" key="3">
    <source>
        <dbReference type="Proteomes" id="UP000261828"/>
    </source>
</evidence>
<organism evidence="2 3">
    <name type="scientific">Flagellimonas nanhaiensis</name>
    <dbReference type="NCBI Taxonomy" id="2292706"/>
    <lineage>
        <taxon>Bacteria</taxon>
        <taxon>Pseudomonadati</taxon>
        <taxon>Bacteroidota</taxon>
        <taxon>Flavobacteriia</taxon>
        <taxon>Flavobacteriales</taxon>
        <taxon>Flavobacteriaceae</taxon>
        <taxon>Flagellimonas</taxon>
    </lineage>
</organism>
<keyword evidence="3" id="KW-1185">Reference proteome</keyword>
<dbReference type="EMBL" id="QTJX01000001">
    <property type="protein sequence ID" value="RDY61734.1"/>
    <property type="molecule type" value="Genomic_DNA"/>
</dbReference>
<evidence type="ECO:0000256" key="1">
    <source>
        <dbReference type="SAM" id="SignalP"/>
    </source>
</evidence>
<proteinExistence type="predicted"/>